<dbReference type="SMART" id="SM00355">
    <property type="entry name" value="ZnF_C2H2"/>
    <property type="match status" value="7"/>
</dbReference>
<sequence length="416" mass="48713">MKDEYVEISGIEAQKFYVEFRSIGPLIEEEFVSGLQIKVTSNNEQEFPNIQIQNSNGQKVLNTKRKLIKKKRKKTICLVCNKSFHTKKERNEHLDKHFINKIIICRFCSKTFISKDEYSMHYSLHIVKKKPVAKNAIVPVANGSKDFITTETIDVLNPEKDGKEIFKCHQNLIQNHDVSRPFLCNICFRTFGYFKRLKKHKCIVKSSKPPKYLVNDSTQIIKKKKVRYNKINDSGDSSRTVKKKNKKYNKIRGAHAIISKIIDESISEQDEKDIFECNICNKKFVSRLQMQFHQKVHGVIRPYRCHICCKAFAHVKGLDKHSCYLKTYKCHRCFSVFLHKTAFNKHIGHYKTHFLFNCNRCCHSFDTKQNLTRHQKSNCHPDKQFKCKLCKLSFQSKTLLDTHVVLGSVRSHCLSE</sequence>
<dbReference type="PANTHER" id="PTHR16515">
    <property type="entry name" value="PR DOMAIN ZINC FINGER PROTEIN"/>
    <property type="match status" value="1"/>
</dbReference>
<evidence type="ECO:0000256" key="7">
    <source>
        <dbReference type="ARBA" id="ARBA00023242"/>
    </source>
</evidence>
<keyword evidence="7" id="KW-0539">Nucleus</keyword>
<gene>
    <name evidence="10" type="ORF">DIABBA_LOCUS9087</name>
</gene>
<dbReference type="InterPro" id="IPR050331">
    <property type="entry name" value="Zinc_finger"/>
</dbReference>
<dbReference type="GO" id="GO:0010468">
    <property type="term" value="P:regulation of gene expression"/>
    <property type="evidence" value="ECO:0007669"/>
    <property type="project" value="TreeGrafter"/>
</dbReference>
<keyword evidence="3" id="KW-0677">Repeat</keyword>
<evidence type="ECO:0000256" key="6">
    <source>
        <dbReference type="ARBA" id="ARBA00023125"/>
    </source>
</evidence>
<protein>
    <recommendedName>
        <fullName evidence="9">C2H2-type domain-containing protein</fullName>
    </recommendedName>
</protein>
<dbReference type="GO" id="GO:0008270">
    <property type="term" value="F:zinc ion binding"/>
    <property type="evidence" value="ECO:0007669"/>
    <property type="project" value="UniProtKB-KW"/>
</dbReference>
<evidence type="ECO:0000313" key="11">
    <source>
        <dbReference type="Proteomes" id="UP001153709"/>
    </source>
</evidence>
<evidence type="ECO:0000256" key="8">
    <source>
        <dbReference type="PROSITE-ProRule" id="PRU00042"/>
    </source>
</evidence>
<dbReference type="Gene3D" id="3.30.160.60">
    <property type="entry name" value="Classic Zinc Finger"/>
    <property type="match status" value="3"/>
</dbReference>
<keyword evidence="6" id="KW-0238">DNA-binding</keyword>
<evidence type="ECO:0000259" key="9">
    <source>
        <dbReference type="PROSITE" id="PS50157"/>
    </source>
</evidence>
<evidence type="ECO:0000256" key="5">
    <source>
        <dbReference type="ARBA" id="ARBA00022833"/>
    </source>
</evidence>
<feature type="domain" description="C2H2-type" evidence="9">
    <location>
        <begin position="275"/>
        <end position="302"/>
    </location>
</feature>
<dbReference type="SUPFAM" id="SSF57667">
    <property type="entry name" value="beta-beta-alpha zinc fingers"/>
    <property type="match status" value="3"/>
</dbReference>
<dbReference type="InterPro" id="IPR013087">
    <property type="entry name" value="Znf_C2H2_type"/>
</dbReference>
<feature type="domain" description="C2H2-type" evidence="9">
    <location>
        <begin position="182"/>
        <end position="209"/>
    </location>
</feature>
<dbReference type="PROSITE" id="PS50157">
    <property type="entry name" value="ZINC_FINGER_C2H2_2"/>
    <property type="match status" value="4"/>
</dbReference>
<dbReference type="GO" id="GO:0005634">
    <property type="term" value="C:nucleus"/>
    <property type="evidence" value="ECO:0007669"/>
    <property type="project" value="UniProtKB-SubCell"/>
</dbReference>
<dbReference type="OrthoDB" id="7285826at2759"/>
<evidence type="ECO:0000256" key="4">
    <source>
        <dbReference type="ARBA" id="ARBA00022771"/>
    </source>
</evidence>
<evidence type="ECO:0000256" key="1">
    <source>
        <dbReference type="ARBA" id="ARBA00004123"/>
    </source>
</evidence>
<dbReference type="InterPro" id="IPR036236">
    <property type="entry name" value="Znf_C2H2_sf"/>
</dbReference>
<evidence type="ECO:0000313" key="10">
    <source>
        <dbReference type="EMBL" id="CAG9835946.1"/>
    </source>
</evidence>
<evidence type="ECO:0000256" key="3">
    <source>
        <dbReference type="ARBA" id="ARBA00022737"/>
    </source>
</evidence>
<keyword evidence="5" id="KW-0862">Zinc</keyword>
<dbReference type="GO" id="GO:0003677">
    <property type="term" value="F:DNA binding"/>
    <property type="evidence" value="ECO:0007669"/>
    <property type="project" value="UniProtKB-KW"/>
</dbReference>
<name>A0A9N9T5B4_DIABA</name>
<dbReference type="PROSITE" id="PS00028">
    <property type="entry name" value="ZINC_FINGER_C2H2_1"/>
    <property type="match status" value="4"/>
</dbReference>
<accession>A0A9N9T5B4</accession>
<feature type="domain" description="C2H2-type" evidence="9">
    <location>
        <begin position="356"/>
        <end position="385"/>
    </location>
</feature>
<keyword evidence="4 8" id="KW-0863">Zinc-finger</keyword>
<dbReference type="AlphaFoldDB" id="A0A9N9T5B4"/>
<comment type="subcellular location">
    <subcellularLocation>
        <location evidence="1">Nucleus</location>
    </subcellularLocation>
</comment>
<keyword evidence="11" id="KW-1185">Reference proteome</keyword>
<dbReference type="Proteomes" id="UP001153709">
    <property type="component" value="Chromosome 6"/>
</dbReference>
<feature type="domain" description="C2H2-type" evidence="9">
    <location>
        <begin position="103"/>
        <end position="130"/>
    </location>
</feature>
<organism evidence="10 11">
    <name type="scientific">Diabrotica balteata</name>
    <name type="common">Banded cucumber beetle</name>
    <dbReference type="NCBI Taxonomy" id="107213"/>
    <lineage>
        <taxon>Eukaryota</taxon>
        <taxon>Metazoa</taxon>
        <taxon>Ecdysozoa</taxon>
        <taxon>Arthropoda</taxon>
        <taxon>Hexapoda</taxon>
        <taxon>Insecta</taxon>
        <taxon>Pterygota</taxon>
        <taxon>Neoptera</taxon>
        <taxon>Endopterygota</taxon>
        <taxon>Coleoptera</taxon>
        <taxon>Polyphaga</taxon>
        <taxon>Cucujiformia</taxon>
        <taxon>Chrysomeloidea</taxon>
        <taxon>Chrysomelidae</taxon>
        <taxon>Galerucinae</taxon>
        <taxon>Diabroticina</taxon>
        <taxon>Diabroticites</taxon>
        <taxon>Diabrotica</taxon>
    </lineage>
</organism>
<evidence type="ECO:0000256" key="2">
    <source>
        <dbReference type="ARBA" id="ARBA00022723"/>
    </source>
</evidence>
<keyword evidence="2" id="KW-0479">Metal-binding</keyword>
<dbReference type="PANTHER" id="PTHR16515:SF49">
    <property type="entry name" value="GASTRULA ZINC FINGER PROTEIN XLCGF49.1-LIKE-RELATED"/>
    <property type="match status" value="1"/>
</dbReference>
<proteinExistence type="predicted"/>
<dbReference type="EMBL" id="OU898281">
    <property type="protein sequence ID" value="CAG9835946.1"/>
    <property type="molecule type" value="Genomic_DNA"/>
</dbReference>
<reference evidence="10" key="1">
    <citation type="submission" date="2022-01" db="EMBL/GenBank/DDBJ databases">
        <authorList>
            <person name="King R."/>
        </authorList>
    </citation>
    <scope>NUCLEOTIDE SEQUENCE</scope>
</reference>